<protein>
    <submittedName>
        <fullName evidence="2">Amidohydrolase YtcJ</fullName>
    </submittedName>
</protein>
<dbReference type="RefSeq" id="WP_307246277.1">
    <property type="nucleotide sequence ID" value="NZ_JAUSQZ010000001.1"/>
</dbReference>
<dbReference type="InterPro" id="IPR032466">
    <property type="entry name" value="Metal_Hydrolase"/>
</dbReference>
<accession>A0ABT9P7T3</accession>
<dbReference type="SUPFAM" id="SSF51338">
    <property type="entry name" value="Composite domain of metallo-dependent hydrolases"/>
    <property type="match status" value="1"/>
</dbReference>
<dbReference type="InterPro" id="IPR013108">
    <property type="entry name" value="Amidohydro_3"/>
</dbReference>
<dbReference type="Gene3D" id="3.10.310.70">
    <property type="match status" value="1"/>
</dbReference>
<dbReference type="SUPFAM" id="SSF51556">
    <property type="entry name" value="Metallo-dependent hydrolases"/>
    <property type="match status" value="1"/>
</dbReference>
<comment type="caution">
    <text evidence="2">The sequence shown here is derived from an EMBL/GenBank/DDBJ whole genome shotgun (WGS) entry which is preliminary data.</text>
</comment>
<evidence type="ECO:0000313" key="3">
    <source>
        <dbReference type="Proteomes" id="UP001235712"/>
    </source>
</evidence>
<dbReference type="Gene3D" id="2.30.40.10">
    <property type="entry name" value="Urease, subunit C, domain 1"/>
    <property type="match status" value="1"/>
</dbReference>
<evidence type="ECO:0000259" key="1">
    <source>
        <dbReference type="Pfam" id="PF07969"/>
    </source>
</evidence>
<feature type="domain" description="Amidohydrolase 3" evidence="1">
    <location>
        <begin position="49"/>
        <end position="486"/>
    </location>
</feature>
<keyword evidence="3" id="KW-1185">Reference proteome</keyword>
<dbReference type="PANTHER" id="PTHR22642">
    <property type="entry name" value="IMIDAZOLONEPROPIONASE"/>
    <property type="match status" value="1"/>
</dbReference>
<dbReference type="Pfam" id="PF07969">
    <property type="entry name" value="Amidohydro_3"/>
    <property type="match status" value="1"/>
</dbReference>
<dbReference type="Proteomes" id="UP001235712">
    <property type="component" value="Unassembled WGS sequence"/>
</dbReference>
<reference evidence="2 3" key="1">
    <citation type="submission" date="2023-07" db="EMBL/GenBank/DDBJ databases">
        <title>Sequencing the genomes of 1000 actinobacteria strains.</title>
        <authorList>
            <person name="Klenk H.-P."/>
        </authorList>
    </citation>
    <scope>NUCLEOTIDE SEQUENCE [LARGE SCALE GENOMIC DNA]</scope>
    <source>
        <strain evidence="2 3">DSM 44388</strain>
    </source>
</reference>
<dbReference type="PANTHER" id="PTHR22642:SF2">
    <property type="entry name" value="PROTEIN LONG AFTER FAR-RED 3"/>
    <property type="match status" value="1"/>
</dbReference>
<dbReference type="Gene3D" id="3.20.20.140">
    <property type="entry name" value="Metal-dependent hydrolases"/>
    <property type="match status" value="1"/>
</dbReference>
<dbReference type="EMBL" id="JAUSQZ010000001">
    <property type="protein sequence ID" value="MDP9828763.1"/>
    <property type="molecule type" value="Genomic_DNA"/>
</dbReference>
<name>A0ABT9P7T3_9ACTN</name>
<gene>
    <name evidence="2" type="ORF">J2S57_004512</name>
</gene>
<evidence type="ECO:0000313" key="2">
    <source>
        <dbReference type="EMBL" id="MDP9828763.1"/>
    </source>
</evidence>
<organism evidence="2 3">
    <name type="scientific">Kineosporia succinea</name>
    <dbReference type="NCBI Taxonomy" id="84632"/>
    <lineage>
        <taxon>Bacteria</taxon>
        <taxon>Bacillati</taxon>
        <taxon>Actinomycetota</taxon>
        <taxon>Actinomycetes</taxon>
        <taxon>Kineosporiales</taxon>
        <taxon>Kineosporiaceae</taxon>
        <taxon>Kineosporia</taxon>
    </lineage>
</organism>
<proteinExistence type="predicted"/>
<sequence length="524" mass="56089">MRSTLYRRVQLPEPPGFHEELPRRWEVLVHDGVIVRVTPEGTASDDADETVDLAGALLLPGFVDAHAHVTDTGLLLTGVDCTGARSVTEILDRVADLARNRPGRQILGHGWDELELAEGRPPTAQELDNAGGGAVVYLSRVDVHSAVVSSALAERAGLAGREGWSADGRVERDAHHAARHTTRFEIPAAERRELQLRALRRAAARGVIEVHEMSAPHIAPDEDLLALLELTGEDLPDVVAYRGELVASEAEARQVLERFGGRLAGLAGDLMMDGAFGSRTARLKSGYTDAPGHHGYLYSTAEQAHEHLVACTRAGVQGGFHVIGDAAVEELLEGLSRAAETLGDDAVAAARHRFEHVEGIDVSGAAVLADLDVIASVQPAFDAHWGGYSGMYARRVGPDRALAQNPFLSMLRAGVVLAFGSDSPVTPFAPWEGVRAALRHHNRVQRLDLRDAIEAHTLGGLRASRRPGPATIRLGEGDRATFAAWTSPGIRVAGVAEHSVPLAALTEELFGGDAVPELVLTRRR</sequence>
<dbReference type="InterPro" id="IPR011059">
    <property type="entry name" value="Metal-dep_hydrolase_composite"/>
</dbReference>